<protein>
    <submittedName>
        <fullName evidence="7">Regulator of cell morphogenesis and NO signaling</fullName>
    </submittedName>
</protein>
<comment type="subcellular location">
    <subcellularLocation>
        <location evidence="1">Cytoplasm</location>
    </subcellularLocation>
</comment>
<dbReference type="PANTHER" id="PTHR36438">
    <property type="entry name" value="IRON-SULFUR CLUSTER REPAIR PROTEIN YTFE"/>
    <property type="match status" value="1"/>
</dbReference>
<keyword evidence="8" id="KW-1185">Reference proteome</keyword>
<evidence type="ECO:0000313" key="7">
    <source>
        <dbReference type="EMBL" id="SDG30524.1"/>
    </source>
</evidence>
<dbReference type="STRING" id="551996.SAMN05192573_10337"/>
<name>A0A1G7T658_9SPHI</name>
<dbReference type="InterPro" id="IPR018720">
    <property type="entry name" value="DUF2249"/>
</dbReference>
<keyword evidence="2" id="KW-0963">Cytoplasm</keyword>
<dbReference type="CDD" id="cd12108">
    <property type="entry name" value="Hr-like"/>
    <property type="match status" value="1"/>
</dbReference>
<dbReference type="InterPro" id="IPR012312">
    <property type="entry name" value="Hemerythrin-like"/>
</dbReference>
<evidence type="ECO:0000256" key="2">
    <source>
        <dbReference type="ARBA" id="ARBA00022490"/>
    </source>
</evidence>
<feature type="domain" description="Hemerythrin-like" evidence="5">
    <location>
        <begin position="158"/>
        <end position="306"/>
    </location>
</feature>
<dbReference type="RefSeq" id="WP_091163653.1">
    <property type="nucleotide sequence ID" value="NZ_FNCG01000003.1"/>
</dbReference>
<gene>
    <name evidence="7" type="ORF">SAMN05192573_10337</name>
</gene>
<dbReference type="AlphaFoldDB" id="A0A1G7T658"/>
<keyword evidence="4" id="KW-0408">Iron</keyword>
<evidence type="ECO:0000259" key="6">
    <source>
        <dbReference type="Pfam" id="PF10006"/>
    </source>
</evidence>
<feature type="domain" description="DUF2249" evidence="6">
    <location>
        <begin position="6"/>
        <end position="74"/>
    </location>
</feature>
<evidence type="ECO:0000313" key="8">
    <source>
        <dbReference type="Proteomes" id="UP000199705"/>
    </source>
</evidence>
<organism evidence="7 8">
    <name type="scientific">Mucilaginibacter gossypii</name>
    <dbReference type="NCBI Taxonomy" id="551996"/>
    <lineage>
        <taxon>Bacteria</taxon>
        <taxon>Pseudomonadati</taxon>
        <taxon>Bacteroidota</taxon>
        <taxon>Sphingobacteriia</taxon>
        <taxon>Sphingobacteriales</taxon>
        <taxon>Sphingobacteriaceae</taxon>
        <taxon>Mucilaginibacter</taxon>
    </lineage>
</organism>
<dbReference type="GO" id="GO:0005737">
    <property type="term" value="C:cytoplasm"/>
    <property type="evidence" value="ECO:0007669"/>
    <property type="project" value="UniProtKB-SubCell"/>
</dbReference>
<reference evidence="8" key="1">
    <citation type="submission" date="2016-10" db="EMBL/GenBank/DDBJ databases">
        <authorList>
            <person name="Varghese N."/>
            <person name="Submissions S."/>
        </authorList>
    </citation>
    <scope>NUCLEOTIDE SEQUENCE [LARGE SCALE GENOMIC DNA]</scope>
    <source>
        <strain evidence="8">Gh-67</strain>
    </source>
</reference>
<dbReference type="Proteomes" id="UP000199705">
    <property type="component" value="Unassembled WGS sequence"/>
</dbReference>
<dbReference type="GO" id="GO:0046872">
    <property type="term" value="F:metal ion binding"/>
    <property type="evidence" value="ECO:0007669"/>
    <property type="project" value="UniProtKB-KW"/>
</dbReference>
<dbReference type="EMBL" id="FNCG01000003">
    <property type="protein sequence ID" value="SDG30524.1"/>
    <property type="molecule type" value="Genomic_DNA"/>
</dbReference>
<evidence type="ECO:0000259" key="5">
    <source>
        <dbReference type="Pfam" id="PF01814"/>
    </source>
</evidence>
<dbReference type="PANTHER" id="PTHR36438:SF1">
    <property type="entry name" value="IRON-SULFUR CLUSTER REPAIR PROTEIN YTFE"/>
    <property type="match status" value="1"/>
</dbReference>
<evidence type="ECO:0000256" key="1">
    <source>
        <dbReference type="ARBA" id="ARBA00004496"/>
    </source>
</evidence>
<dbReference type="Gene3D" id="1.20.120.520">
    <property type="entry name" value="nmb1532 protein domain like"/>
    <property type="match status" value="1"/>
</dbReference>
<dbReference type="Pfam" id="PF01814">
    <property type="entry name" value="Hemerythrin"/>
    <property type="match status" value="1"/>
</dbReference>
<dbReference type="Pfam" id="PF10006">
    <property type="entry name" value="DUF2249"/>
    <property type="match status" value="1"/>
</dbReference>
<sequence length="320" mass="36658">METQILDVTVIEPKLKHPTIFKRFDELTGGEELIIHNDHDPKPLYYQLLAERGQIFNWEYLTSGPEVWRVLIGKKNPHNQEETIGEIVAKDYRKAMVFKKLGIDFCCGGKKTLTEACVKKGLAVEEVKLALQSADSGEYVNAHNFQDWALDFLSDYVVNVHHKYVRDDIPFIGELATKVARVHGDKHPELIGVANVFATVAQELSMHMIKEERILFPYIRDMVTARELGTAVLPAPFGGVMNPIQMMEMEHEGAGEELEEIRQMTNNYALPEDACTSYRILFQKLQEFENDLHTHIHLENNILFPKSVQLEQQLKDNSQL</sequence>
<evidence type="ECO:0000256" key="4">
    <source>
        <dbReference type="ARBA" id="ARBA00023004"/>
    </source>
</evidence>
<accession>A0A1G7T658</accession>
<keyword evidence="3" id="KW-0479">Metal-binding</keyword>
<dbReference type="InterPro" id="IPR019903">
    <property type="entry name" value="RIC_family"/>
</dbReference>
<dbReference type="Pfam" id="PF04405">
    <property type="entry name" value="ScdA_N"/>
    <property type="match status" value="1"/>
</dbReference>
<proteinExistence type="predicted"/>
<evidence type="ECO:0000256" key="3">
    <source>
        <dbReference type="ARBA" id="ARBA00022723"/>
    </source>
</evidence>
<dbReference type="NCBIfam" id="TIGR03652">
    <property type="entry name" value="FeS_repair_RIC"/>
    <property type="match status" value="1"/>
</dbReference>